<feature type="region of interest" description="Disordered" evidence="1">
    <location>
        <begin position="31"/>
        <end position="106"/>
    </location>
</feature>
<feature type="compositionally biased region" description="Pro residues" evidence="1">
    <location>
        <begin position="77"/>
        <end position="87"/>
    </location>
</feature>
<gene>
    <name evidence="2" type="ORF">PILCRDRAFT_4487</name>
</gene>
<dbReference type="AlphaFoldDB" id="A0A0C3FQY4"/>
<evidence type="ECO:0000313" key="3">
    <source>
        <dbReference type="Proteomes" id="UP000054166"/>
    </source>
</evidence>
<evidence type="ECO:0000256" key="1">
    <source>
        <dbReference type="SAM" id="MobiDB-lite"/>
    </source>
</evidence>
<organism evidence="2 3">
    <name type="scientific">Piloderma croceum (strain F 1598)</name>
    <dbReference type="NCBI Taxonomy" id="765440"/>
    <lineage>
        <taxon>Eukaryota</taxon>
        <taxon>Fungi</taxon>
        <taxon>Dikarya</taxon>
        <taxon>Basidiomycota</taxon>
        <taxon>Agaricomycotina</taxon>
        <taxon>Agaricomycetes</taxon>
        <taxon>Agaricomycetidae</taxon>
        <taxon>Atheliales</taxon>
        <taxon>Atheliaceae</taxon>
        <taxon>Piloderma</taxon>
    </lineage>
</organism>
<protein>
    <submittedName>
        <fullName evidence="2">Uncharacterized protein</fullName>
    </submittedName>
</protein>
<accession>A0A0C3FQY4</accession>
<reference evidence="3" key="2">
    <citation type="submission" date="2015-01" db="EMBL/GenBank/DDBJ databases">
        <title>Evolutionary Origins and Diversification of the Mycorrhizal Mutualists.</title>
        <authorList>
            <consortium name="DOE Joint Genome Institute"/>
            <consortium name="Mycorrhizal Genomics Consortium"/>
            <person name="Kohler A."/>
            <person name="Kuo A."/>
            <person name="Nagy L.G."/>
            <person name="Floudas D."/>
            <person name="Copeland A."/>
            <person name="Barry K.W."/>
            <person name="Cichocki N."/>
            <person name="Veneault-Fourrey C."/>
            <person name="LaButti K."/>
            <person name="Lindquist E.A."/>
            <person name="Lipzen A."/>
            <person name="Lundell T."/>
            <person name="Morin E."/>
            <person name="Murat C."/>
            <person name="Riley R."/>
            <person name="Ohm R."/>
            <person name="Sun H."/>
            <person name="Tunlid A."/>
            <person name="Henrissat B."/>
            <person name="Grigoriev I.V."/>
            <person name="Hibbett D.S."/>
            <person name="Martin F."/>
        </authorList>
    </citation>
    <scope>NUCLEOTIDE SEQUENCE [LARGE SCALE GENOMIC DNA]</scope>
    <source>
        <strain evidence="3">F 1598</strain>
    </source>
</reference>
<dbReference type="EMBL" id="KN832981">
    <property type="protein sequence ID" value="KIM86565.1"/>
    <property type="molecule type" value="Genomic_DNA"/>
</dbReference>
<dbReference type="Proteomes" id="UP000054166">
    <property type="component" value="Unassembled WGS sequence"/>
</dbReference>
<sequence>MSLVASTTFSTETIVGDALDDIECVFADAAPSQATAPSTPPPMTMTTGYTTPPTSPRKSPVHTPSDVHIHFQTPTPRTSPPSSPSTPTPKASTRVFPQPPRPLEPQSTVLYPLVDKSALPYSLPGSLFDTLLGQVNLDIAYDSLERQDEGLSVCKEDTQKAVLRELGSDDGWAPSQRARSKGF</sequence>
<dbReference type="HOGENOM" id="CLU_1475689_0_0_1"/>
<reference evidence="2 3" key="1">
    <citation type="submission" date="2014-04" db="EMBL/GenBank/DDBJ databases">
        <authorList>
            <consortium name="DOE Joint Genome Institute"/>
            <person name="Kuo A."/>
            <person name="Tarkka M."/>
            <person name="Buscot F."/>
            <person name="Kohler A."/>
            <person name="Nagy L.G."/>
            <person name="Floudas D."/>
            <person name="Copeland A."/>
            <person name="Barry K.W."/>
            <person name="Cichocki N."/>
            <person name="Veneault-Fourrey C."/>
            <person name="LaButti K."/>
            <person name="Lindquist E.A."/>
            <person name="Lipzen A."/>
            <person name="Lundell T."/>
            <person name="Morin E."/>
            <person name="Murat C."/>
            <person name="Sun H."/>
            <person name="Tunlid A."/>
            <person name="Henrissat B."/>
            <person name="Grigoriev I.V."/>
            <person name="Hibbett D.S."/>
            <person name="Martin F."/>
            <person name="Nordberg H.P."/>
            <person name="Cantor M.N."/>
            <person name="Hua S.X."/>
        </authorList>
    </citation>
    <scope>NUCLEOTIDE SEQUENCE [LARGE SCALE GENOMIC DNA]</scope>
    <source>
        <strain evidence="2 3">F 1598</strain>
    </source>
</reference>
<keyword evidence="3" id="KW-1185">Reference proteome</keyword>
<evidence type="ECO:0000313" key="2">
    <source>
        <dbReference type="EMBL" id="KIM86565.1"/>
    </source>
</evidence>
<proteinExistence type="predicted"/>
<name>A0A0C3FQY4_PILCF</name>
<dbReference type="InParanoid" id="A0A0C3FQY4"/>